<sequence length="267" mass="29805">MAEPADPNDGSLLSSIFINADDAAYENAREMLGLMNLPNAAEGEFFSGPNVDRLYLNTAGLVVSFVYRRPTLRGMLTGLFKKDRHITAPVFDARTVVDDRILQPLYQVDLSEQCCLEIIPGIYQDGVKPQHLADLSQELKARKVKFYNPQQEFVGIVRAAQDDESLVVVANRRVIKPIDKVQNAGSGCAERQERVYGTLHGEFQHAFATGAEASVSDVFCECAKIESLPKKDPARILNCHWMEAAMQSPRRQEIQKAACNLHRRLSQ</sequence>
<dbReference type="AlphaFoldDB" id="A0A2W5A1R5"/>
<proteinExistence type="predicted"/>
<protein>
    <submittedName>
        <fullName evidence="1">Uncharacterized protein</fullName>
    </submittedName>
</protein>
<gene>
    <name evidence="1" type="ORF">DI626_04620</name>
</gene>
<reference evidence="1 2" key="1">
    <citation type="submission" date="2017-08" db="EMBL/GenBank/DDBJ databases">
        <title>Infants hospitalized years apart are colonized by the same room-sourced microbial strains.</title>
        <authorList>
            <person name="Brooks B."/>
            <person name="Olm M.R."/>
            <person name="Firek B.A."/>
            <person name="Baker R."/>
            <person name="Thomas B.C."/>
            <person name="Morowitz M.J."/>
            <person name="Banfield J.F."/>
        </authorList>
    </citation>
    <scope>NUCLEOTIDE SEQUENCE [LARGE SCALE GENOMIC DNA]</scope>
    <source>
        <strain evidence="1">S2_018_000_R2_104</strain>
    </source>
</reference>
<comment type="caution">
    <text evidence="1">The sequence shown here is derived from an EMBL/GenBank/DDBJ whole genome shotgun (WGS) entry which is preliminary data.</text>
</comment>
<evidence type="ECO:0000313" key="1">
    <source>
        <dbReference type="EMBL" id="PZO87202.1"/>
    </source>
</evidence>
<organism evidence="1 2">
    <name type="scientific">Micavibrio aeruginosavorus</name>
    <dbReference type="NCBI Taxonomy" id="349221"/>
    <lineage>
        <taxon>Bacteria</taxon>
        <taxon>Pseudomonadati</taxon>
        <taxon>Bdellovibrionota</taxon>
        <taxon>Bdellovibrionia</taxon>
        <taxon>Bdellovibrionales</taxon>
        <taxon>Pseudobdellovibrionaceae</taxon>
        <taxon>Micavibrio</taxon>
    </lineage>
</organism>
<name>A0A2W5A1R5_9BACT</name>
<dbReference type="EMBL" id="QFNK01000069">
    <property type="protein sequence ID" value="PZO87202.1"/>
    <property type="molecule type" value="Genomic_DNA"/>
</dbReference>
<dbReference type="Proteomes" id="UP000249557">
    <property type="component" value="Unassembled WGS sequence"/>
</dbReference>
<evidence type="ECO:0000313" key="2">
    <source>
        <dbReference type="Proteomes" id="UP000249557"/>
    </source>
</evidence>
<accession>A0A2W5A1R5</accession>